<protein>
    <submittedName>
        <fullName evidence="3">Splicing factor 3A subunit 1</fullName>
    </submittedName>
</protein>
<sequence length="172" mass="19202">MPVRAPMMPQQGIMVRPMMGGPPMGMPRPPPMAPPQRMLPQPPPVPFPVGGPGGPMDEPPAKRQKTEDNLIPENHFLSMHRSPITFRVSVPSLADKPEWKLNGQMMNFTLPLTDQISVLKAKIFEELGMPAGKQKLQYEGMFVKDSNSLAFYNFMPGCIVQLQVKERGGRKR</sequence>
<dbReference type="GO" id="GO:0005686">
    <property type="term" value="C:U2 snRNP"/>
    <property type="evidence" value="ECO:0007669"/>
    <property type="project" value="TreeGrafter"/>
</dbReference>
<dbReference type="GO" id="GO:0045292">
    <property type="term" value="P:mRNA cis splicing, via spliceosome"/>
    <property type="evidence" value="ECO:0007669"/>
    <property type="project" value="InterPro"/>
</dbReference>
<name>A0A2G8LK33_STIJA</name>
<evidence type="ECO:0000256" key="1">
    <source>
        <dbReference type="SAM" id="MobiDB-lite"/>
    </source>
</evidence>
<dbReference type="SMART" id="SM00213">
    <property type="entry name" value="UBQ"/>
    <property type="match status" value="1"/>
</dbReference>
<dbReference type="STRING" id="307972.A0A2G8LK33"/>
<dbReference type="InterPro" id="IPR000626">
    <property type="entry name" value="Ubiquitin-like_dom"/>
</dbReference>
<feature type="compositionally biased region" description="Pro residues" evidence="1">
    <location>
        <begin position="40"/>
        <end position="49"/>
    </location>
</feature>
<feature type="domain" description="Ubiquitin-like" evidence="2">
    <location>
        <begin position="86"/>
        <end position="169"/>
    </location>
</feature>
<evidence type="ECO:0000259" key="2">
    <source>
        <dbReference type="PROSITE" id="PS50053"/>
    </source>
</evidence>
<dbReference type="InterPro" id="IPR035563">
    <property type="entry name" value="SF3As1_ubi"/>
</dbReference>
<accession>A0A2G8LK33</accession>
<proteinExistence type="predicted"/>
<dbReference type="Proteomes" id="UP000230750">
    <property type="component" value="Unassembled WGS sequence"/>
</dbReference>
<dbReference type="Gene3D" id="3.10.20.90">
    <property type="entry name" value="Phosphatidylinositol 3-kinase Catalytic Subunit, Chain A, domain 1"/>
    <property type="match status" value="1"/>
</dbReference>
<dbReference type="InterPro" id="IPR045146">
    <property type="entry name" value="SF3A1"/>
</dbReference>
<comment type="caution">
    <text evidence="3">The sequence shown here is derived from an EMBL/GenBank/DDBJ whole genome shotgun (WGS) entry which is preliminary data.</text>
</comment>
<dbReference type="FunFam" id="3.10.20.90:FF:000091">
    <property type="entry name" value="Splicing factor 3A subunit 1"/>
    <property type="match status" value="1"/>
</dbReference>
<dbReference type="AlphaFoldDB" id="A0A2G8LK33"/>
<evidence type="ECO:0000313" key="3">
    <source>
        <dbReference type="EMBL" id="PIK60617.1"/>
    </source>
</evidence>
<dbReference type="OrthoDB" id="447637at2759"/>
<dbReference type="PANTHER" id="PTHR15316">
    <property type="entry name" value="SPLICEOSOME ASSOCIATED PROTEIN 114/SWAP SPLICING FACTOR-RELATED"/>
    <property type="match status" value="1"/>
</dbReference>
<dbReference type="GO" id="GO:0071013">
    <property type="term" value="C:catalytic step 2 spliceosome"/>
    <property type="evidence" value="ECO:0007669"/>
    <property type="project" value="TreeGrafter"/>
</dbReference>
<dbReference type="PANTHER" id="PTHR15316:SF1">
    <property type="entry name" value="SPLICING FACTOR 3A SUBUNIT 1"/>
    <property type="match status" value="1"/>
</dbReference>
<keyword evidence="4" id="KW-1185">Reference proteome</keyword>
<dbReference type="Pfam" id="PF00240">
    <property type="entry name" value="ubiquitin"/>
    <property type="match status" value="1"/>
</dbReference>
<reference evidence="3 4" key="1">
    <citation type="journal article" date="2017" name="PLoS Biol.">
        <title>The sea cucumber genome provides insights into morphological evolution and visceral regeneration.</title>
        <authorList>
            <person name="Zhang X."/>
            <person name="Sun L."/>
            <person name="Yuan J."/>
            <person name="Sun Y."/>
            <person name="Gao Y."/>
            <person name="Zhang L."/>
            <person name="Li S."/>
            <person name="Dai H."/>
            <person name="Hamel J.F."/>
            <person name="Liu C."/>
            <person name="Yu Y."/>
            <person name="Liu S."/>
            <person name="Lin W."/>
            <person name="Guo K."/>
            <person name="Jin S."/>
            <person name="Xu P."/>
            <person name="Storey K.B."/>
            <person name="Huan P."/>
            <person name="Zhang T."/>
            <person name="Zhou Y."/>
            <person name="Zhang J."/>
            <person name="Lin C."/>
            <person name="Li X."/>
            <person name="Xing L."/>
            <person name="Huo D."/>
            <person name="Sun M."/>
            <person name="Wang L."/>
            <person name="Mercier A."/>
            <person name="Li F."/>
            <person name="Yang H."/>
            <person name="Xiang J."/>
        </authorList>
    </citation>
    <scope>NUCLEOTIDE SEQUENCE [LARGE SCALE GENOMIC DNA]</scope>
    <source>
        <strain evidence="3">Shaxun</strain>
        <tissue evidence="3">Muscle</tissue>
    </source>
</reference>
<dbReference type="GO" id="GO:0071004">
    <property type="term" value="C:U2-type prespliceosome"/>
    <property type="evidence" value="ECO:0007669"/>
    <property type="project" value="TreeGrafter"/>
</dbReference>
<organism evidence="3 4">
    <name type="scientific">Stichopus japonicus</name>
    <name type="common">Sea cucumber</name>
    <dbReference type="NCBI Taxonomy" id="307972"/>
    <lineage>
        <taxon>Eukaryota</taxon>
        <taxon>Metazoa</taxon>
        <taxon>Echinodermata</taxon>
        <taxon>Eleutherozoa</taxon>
        <taxon>Echinozoa</taxon>
        <taxon>Holothuroidea</taxon>
        <taxon>Aspidochirotacea</taxon>
        <taxon>Aspidochirotida</taxon>
        <taxon>Stichopodidae</taxon>
        <taxon>Apostichopus</taxon>
    </lineage>
</organism>
<dbReference type="EMBL" id="MRZV01000052">
    <property type="protein sequence ID" value="PIK60617.1"/>
    <property type="molecule type" value="Genomic_DNA"/>
</dbReference>
<dbReference type="CDD" id="cd01800">
    <property type="entry name" value="Ubl_SF3a120"/>
    <property type="match status" value="1"/>
</dbReference>
<dbReference type="InterPro" id="IPR029071">
    <property type="entry name" value="Ubiquitin-like_domsf"/>
</dbReference>
<feature type="compositionally biased region" description="Pro residues" evidence="1">
    <location>
        <begin position="25"/>
        <end position="34"/>
    </location>
</feature>
<dbReference type="GO" id="GO:0000381">
    <property type="term" value="P:regulation of alternative mRNA splicing, via spliceosome"/>
    <property type="evidence" value="ECO:0007669"/>
    <property type="project" value="TreeGrafter"/>
</dbReference>
<evidence type="ECO:0000313" key="4">
    <source>
        <dbReference type="Proteomes" id="UP000230750"/>
    </source>
</evidence>
<dbReference type="GO" id="GO:0003723">
    <property type="term" value="F:RNA binding"/>
    <property type="evidence" value="ECO:0007669"/>
    <property type="project" value="InterPro"/>
</dbReference>
<dbReference type="PROSITE" id="PS50053">
    <property type="entry name" value="UBIQUITIN_2"/>
    <property type="match status" value="1"/>
</dbReference>
<feature type="region of interest" description="Disordered" evidence="1">
    <location>
        <begin position="25"/>
        <end position="64"/>
    </location>
</feature>
<dbReference type="SUPFAM" id="SSF54236">
    <property type="entry name" value="Ubiquitin-like"/>
    <property type="match status" value="1"/>
</dbReference>
<gene>
    <name evidence="3" type="ORF">BSL78_02461</name>
</gene>